<dbReference type="InterPro" id="IPR050789">
    <property type="entry name" value="Diverse_Enzym_Activities"/>
</dbReference>
<dbReference type="PROSITE" id="PS51318">
    <property type="entry name" value="TAT"/>
    <property type="match status" value="1"/>
</dbReference>
<accession>A0A059FZL8</accession>
<protein>
    <submittedName>
        <fullName evidence="2">Beta-lactamase</fullName>
    </submittedName>
</protein>
<organism evidence="2 3">
    <name type="scientific">Hyphomonas hirschiana VP5</name>
    <dbReference type="NCBI Taxonomy" id="1280951"/>
    <lineage>
        <taxon>Bacteria</taxon>
        <taxon>Pseudomonadati</taxon>
        <taxon>Pseudomonadota</taxon>
        <taxon>Alphaproteobacteria</taxon>
        <taxon>Hyphomonadales</taxon>
        <taxon>Hyphomonadaceae</taxon>
        <taxon>Hyphomonas</taxon>
    </lineage>
</organism>
<dbReference type="Pfam" id="PF00144">
    <property type="entry name" value="Beta-lactamase"/>
    <property type="match status" value="1"/>
</dbReference>
<keyword evidence="3" id="KW-1185">Reference proteome</keyword>
<evidence type="ECO:0000313" key="3">
    <source>
        <dbReference type="Proteomes" id="UP000025061"/>
    </source>
</evidence>
<dbReference type="PROSITE" id="PS51257">
    <property type="entry name" value="PROKAR_LIPOPROTEIN"/>
    <property type="match status" value="1"/>
</dbReference>
<dbReference type="SUPFAM" id="SSF56601">
    <property type="entry name" value="beta-lactamase/transpeptidase-like"/>
    <property type="match status" value="1"/>
</dbReference>
<proteinExistence type="predicted"/>
<dbReference type="Gene3D" id="3.40.710.10">
    <property type="entry name" value="DD-peptidase/beta-lactamase superfamily"/>
    <property type="match status" value="1"/>
</dbReference>
<name>A0A059FZL8_9PROT</name>
<dbReference type="InterPro" id="IPR001466">
    <property type="entry name" value="Beta-lactam-related"/>
</dbReference>
<dbReference type="RefSeq" id="WP_049755028.1">
    <property type="nucleotide sequence ID" value="NZ_ARYI01000001.1"/>
</dbReference>
<comment type="caution">
    <text evidence="2">The sequence shown here is derived from an EMBL/GenBank/DDBJ whole genome shotgun (WGS) entry which is preliminary data.</text>
</comment>
<dbReference type="PANTHER" id="PTHR43283:SF3">
    <property type="entry name" value="BETA-LACTAMASE FAMILY PROTEIN (AFU_ORTHOLOGUE AFUA_5G07500)"/>
    <property type="match status" value="1"/>
</dbReference>
<dbReference type="AlphaFoldDB" id="A0A059FZL8"/>
<dbReference type="EMBL" id="ARYI01000001">
    <property type="protein sequence ID" value="KCZ96147.1"/>
    <property type="molecule type" value="Genomic_DNA"/>
</dbReference>
<evidence type="ECO:0000259" key="1">
    <source>
        <dbReference type="Pfam" id="PF00144"/>
    </source>
</evidence>
<dbReference type="InterPro" id="IPR012338">
    <property type="entry name" value="Beta-lactam/transpept-like"/>
</dbReference>
<dbReference type="InterPro" id="IPR006311">
    <property type="entry name" value="TAT_signal"/>
</dbReference>
<sequence length="415" mass="44052">MRLSRRSLMAGVAGAALTACAHRADPMRIPAAAARRRIEDLVYSAMVPAAGLVVRQRGEVIFAQAQGLAQGAAGEADPAPFTPDAPMRIASVSKMAVAMTAHRLAAKGALDIDADIRAAFSPPLINPHFPDAPITLRQLLSHTAGLEDPEVYWQPLPGRTETLFTQTMWRTPDWGPPGAGFRYANFGYGLAGAILEQATGDRLDRLTAREVLAPLGLDIGFNWSGVSSRKRRHGATLYSREAEGSWQVQADGPTNLTGSDPAILTEDGARLADYVPGTNGTLFSPQGGLRASLHDMAILARAAAQDPAMTRPVWRFDPAGPNGDDEQLYFETFTPGAQIHEANASPIPGVKLIGHHGEAYGLYSGAFHAPTLDAEIAFAVTGTSVPGMERSPHHPVIVKATEPLWAAAETLLAAL</sequence>
<reference evidence="2 3" key="1">
    <citation type="submission" date="2013-04" db="EMBL/GenBank/DDBJ databases">
        <title>Hyphomonas hirschiana VP5 Genome Sequencing.</title>
        <authorList>
            <person name="Lai Q."/>
            <person name="Shao Z."/>
        </authorList>
    </citation>
    <scope>NUCLEOTIDE SEQUENCE [LARGE SCALE GENOMIC DNA]</scope>
    <source>
        <strain evidence="2 3">VP5</strain>
    </source>
</reference>
<dbReference type="PANTHER" id="PTHR43283">
    <property type="entry name" value="BETA-LACTAMASE-RELATED"/>
    <property type="match status" value="1"/>
</dbReference>
<evidence type="ECO:0000313" key="2">
    <source>
        <dbReference type="EMBL" id="KCZ96147.1"/>
    </source>
</evidence>
<dbReference type="PATRIC" id="fig|1280951.3.peg.135"/>
<feature type="domain" description="Beta-lactamase-related" evidence="1">
    <location>
        <begin position="35"/>
        <end position="391"/>
    </location>
</feature>
<dbReference type="Proteomes" id="UP000025061">
    <property type="component" value="Unassembled WGS sequence"/>
</dbReference>
<gene>
    <name evidence="2" type="ORF">HHI_00670</name>
</gene>